<keyword evidence="8" id="KW-1185">Reference proteome</keyword>
<evidence type="ECO:0000256" key="3">
    <source>
        <dbReference type="ARBA" id="ARBA00022833"/>
    </source>
</evidence>
<dbReference type="InterPro" id="IPR001841">
    <property type="entry name" value="Znf_RING"/>
</dbReference>
<dbReference type="SMART" id="SM00064">
    <property type="entry name" value="FYVE"/>
    <property type="match status" value="1"/>
</dbReference>
<dbReference type="InterPro" id="IPR017455">
    <property type="entry name" value="Znf_FYVE-rel"/>
</dbReference>
<evidence type="ECO:0000256" key="4">
    <source>
        <dbReference type="PROSITE-ProRule" id="PRU00175"/>
    </source>
</evidence>
<dbReference type="InterPro" id="IPR051702">
    <property type="entry name" value="SH3_domain_YSC84-like"/>
</dbReference>
<dbReference type="InterPro" id="IPR007461">
    <property type="entry name" value="Ysc84_actin-binding"/>
</dbReference>
<evidence type="ECO:0000259" key="6">
    <source>
        <dbReference type="PROSITE" id="PS50178"/>
    </source>
</evidence>
<dbReference type="Pfam" id="PF04366">
    <property type="entry name" value="Ysc84"/>
    <property type="match status" value="1"/>
</dbReference>
<dbReference type="OMA" id="DYRDAVC"/>
<feature type="domain" description="RING-type" evidence="5">
    <location>
        <begin position="18"/>
        <end position="61"/>
    </location>
</feature>
<dbReference type="Pfam" id="PF00097">
    <property type="entry name" value="zf-C3HC4"/>
    <property type="match status" value="1"/>
</dbReference>
<keyword evidence="1" id="KW-0479">Metal-binding</keyword>
<protein>
    <recommendedName>
        <fullName evidence="9">FYVE-type domain-containing protein</fullName>
    </recommendedName>
</protein>
<dbReference type="GO" id="GO:0008270">
    <property type="term" value="F:zinc ion binding"/>
    <property type="evidence" value="ECO:0007669"/>
    <property type="project" value="UniProtKB-KW"/>
</dbReference>
<dbReference type="InterPro" id="IPR000306">
    <property type="entry name" value="Znf_FYVE"/>
</dbReference>
<dbReference type="AlphaFoldDB" id="A0A8T2Q8C8"/>
<dbReference type="PANTHER" id="PTHR15629">
    <property type="entry name" value="SH3YL1 PROTEIN"/>
    <property type="match status" value="1"/>
</dbReference>
<dbReference type="Pfam" id="PF01363">
    <property type="entry name" value="FYVE"/>
    <property type="match status" value="1"/>
</dbReference>
<dbReference type="InterPro" id="IPR018957">
    <property type="entry name" value="Znf_C3HC4_RING-type"/>
</dbReference>
<feature type="domain" description="FYVE-type" evidence="6">
    <location>
        <begin position="240"/>
        <end position="302"/>
    </location>
</feature>
<dbReference type="PROSITE" id="PS50178">
    <property type="entry name" value="ZF_FYVE"/>
    <property type="match status" value="1"/>
</dbReference>
<dbReference type="InterPro" id="IPR013083">
    <property type="entry name" value="Znf_RING/FYVE/PHD"/>
</dbReference>
<dbReference type="PANTHER" id="PTHR15629:SF2">
    <property type="entry name" value="SH3 DOMAIN-CONTAINING YSC84-LIKE PROTEIN 1"/>
    <property type="match status" value="1"/>
</dbReference>
<name>A0A8T2Q8C8_CERRI</name>
<evidence type="ECO:0008006" key="9">
    <source>
        <dbReference type="Google" id="ProtNLM"/>
    </source>
</evidence>
<dbReference type="EMBL" id="CM035442">
    <property type="protein sequence ID" value="KAH7279895.1"/>
    <property type="molecule type" value="Genomic_DNA"/>
</dbReference>
<dbReference type="SMART" id="SM00184">
    <property type="entry name" value="RING"/>
    <property type="match status" value="1"/>
</dbReference>
<dbReference type="SUPFAM" id="SSF57903">
    <property type="entry name" value="FYVE/PHD zinc finger"/>
    <property type="match status" value="1"/>
</dbReference>
<dbReference type="OrthoDB" id="443981at2759"/>
<evidence type="ECO:0000256" key="2">
    <source>
        <dbReference type="ARBA" id="ARBA00022771"/>
    </source>
</evidence>
<evidence type="ECO:0000313" key="8">
    <source>
        <dbReference type="Proteomes" id="UP000825935"/>
    </source>
</evidence>
<evidence type="ECO:0000313" key="7">
    <source>
        <dbReference type="EMBL" id="KAH7279895.1"/>
    </source>
</evidence>
<gene>
    <name evidence="7" type="ORF">KP509_37G042800</name>
</gene>
<evidence type="ECO:0000256" key="1">
    <source>
        <dbReference type="ARBA" id="ARBA00022723"/>
    </source>
</evidence>
<reference evidence="7" key="1">
    <citation type="submission" date="2021-08" db="EMBL/GenBank/DDBJ databases">
        <title>WGS assembly of Ceratopteris richardii.</title>
        <authorList>
            <person name="Marchant D.B."/>
            <person name="Chen G."/>
            <person name="Jenkins J."/>
            <person name="Shu S."/>
            <person name="Leebens-Mack J."/>
            <person name="Grimwood J."/>
            <person name="Schmutz J."/>
            <person name="Soltis P."/>
            <person name="Soltis D."/>
            <person name="Chen Z.-H."/>
        </authorList>
    </citation>
    <scope>NUCLEOTIDE SEQUENCE</scope>
    <source>
        <strain evidence="7">Whitten #5841</strain>
        <tissue evidence="7">Leaf</tissue>
    </source>
</reference>
<dbReference type="CDD" id="cd11526">
    <property type="entry name" value="SYLF_FYVE"/>
    <property type="match status" value="1"/>
</dbReference>
<organism evidence="7 8">
    <name type="scientific">Ceratopteris richardii</name>
    <name type="common">Triangle waterfern</name>
    <dbReference type="NCBI Taxonomy" id="49495"/>
    <lineage>
        <taxon>Eukaryota</taxon>
        <taxon>Viridiplantae</taxon>
        <taxon>Streptophyta</taxon>
        <taxon>Embryophyta</taxon>
        <taxon>Tracheophyta</taxon>
        <taxon>Polypodiopsida</taxon>
        <taxon>Polypodiidae</taxon>
        <taxon>Polypodiales</taxon>
        <taxon>Pteridineae</taxon>
        <taxon>Pteridaceae</taxon>
        <taxon>Parkerioideae</taxon>
        <taxon>Ceratopteris</taxon>
    </lineage>
</organism>
<accession>A0A8T2Q8C8</accession>
<keyword evidence="3" id="KW-0862">Zinc</keyword>
<dbReference type="InterPro" id="IPR011011">
    <property type="entry name" value="Znf_FYVE_PHD"/>
</dbReference>
<dbReference type="GO" id="GO:0035091">
    <property type="term" value="F:phosphatidylinositol binding"/>
    <property type="evidence" value="ECO:0007669"/>
    <property type="project" value="TreeGrafter"/>
</dbReference>
<evidence type="ECO:0000259" key="5">
    <source>
        <dbReference type="PROSITE" id="PS50089"/>
    </source>
</evidence>
<dbReference type="Gene3D" id="3.30.40.10">
    <property type="entry name" value="Zinc/RING finger domain, C3HC4 (zinc finger)"/>
    <property type="match status" value="2"/>
</dbReference>
<dbReference type="Proteomes" id="UP000825935">
    <property type="component" value="Chromosome 37"/>
</dbReference>
<sequence length="552" mass="60380">MAWRRTTSDLGQIEGVRCLVCLDEVGTHGGLATIACGHRGCMNCLRQVQAHNVVAQCPLCQTPFQEVMKQTDSPDLDGTVDLGWASVPNLDNATEKFQLSDSQQEEVEFNDMESEQCFRPCVYEEFNTWTPVLHPPHRSDEAPKFHIKWGADDKVTESRNRRSDDIAKSIDSGIHNILSPSVNLIGTDTDRSANDDLSTLNEMWASIHIPSAPPFPGNTNRNAAVLSSVLDADAPQWVPDSAYRGCMQCHSKFQAFTRGRHHCRFCGGIFCRSCSKRKCLLPLKFMQRDPQRVCDACYESLEPVQGFLIAVNSNASQIAVHDVTDSTCMRGWVNSPIGLTLQDEIYKATNTLRNFSKLGSITSEQRIPETILKGAKGLAILTVMKVGMVLTYKAGTGLLIARRNDGSWSPPAAIMSCGLGWGLQVGGEIVDFIIILRSTKAVKAFSSRVHISVGAGVSASMGPLGRLAEADIRVGEKGTATCYTYSCSQGAFVGASFEGNVVMPREEANKCFYGDMYVTPDYILFGSLPIPKAAAPLYKALHDLFQLHGPNV</sequence>
<comment type="caution">
    <text evidence="7">The sequence shown here is derived from an EMBL/GenBank/DDBJ whole genome shotgun (WGS) entry which is preliminary data.</text>
</comment>
<dbReference type="PROSITE" id="PS50089">
    <property type="entry name" value="ZF_RING_2"/>
    <property type="match status" value="1"/>
</dbReference>
<dbReference type="SUPFAM" id="SSF57850">
    <property type="entry name" value="RING/U-box"/>
    <property type="match status" value="1"/>
</dbReference>
<keyword evidence="2 4" id="KW-0863">Zinc-finger</keyword>
<proteinExistence type="predicted"/>
<dbReference type="FunFam" id="3.30.40.10:FF:000151">
    <property type="entry name" value="Zinc finger family protein"/>
    <property type="match status" value="1"/>
</dbReference>